<dbReference type="PROSITE" id="PS50011">
    <property type="entry name" value="PROTEIN_KINASE_DOM"/>
    <property type="match status" value="1"/>
</dbReference>
<feature type="compositionally biased region" description="Low complexity" evidence="3">
    <location>
        <begin position="509"/>
        <end position="524"/>
    </location>
</feature>
<feature type="domain" description="EF-hand" evidence="5">
    <location>
        <begin position="711"/>
        <end position="746"/>
    </location>
</feature>
<feature type="compositionally biased region" description="Basic and acidic residues" evidence="3">
    <location>
        <begin position="4775"/>
        <end position="4786"/>
    </location>
</feature>
<dbReference type="InterPro" id="IPR001680">
    <property type="entry name" value="WD40_rpt"/>
</dbReference>
<accession>A0A9W7G7A6</accession>
<dbReference type="SUPFAM" id="SSF143503">
    <property type="entry name" value="PUG domain-like"/>
    <property type="match status" value="2"/>
</dbReference>
<dbReference type="GO" id="GO:0005509">
    <property type="term" value="F:calcium ion binding"/>
    <property type="evidence" value="ECO:0007669"/>
    <property type="project" value="InterPro"/>
</dbReference>
<feature type="compositionally biased region" description="Basic and acidic residues" evidence="3">
    <location>
        <begin position="1893"/>
        <end position="1905"/>
    </location>
</feature>
<feature type="domain" description="EF-hand" evidence="5">
    <location>
        <begin position="157"/>
        <end position="192"/>
    </location>
</feature>
<dbReference type="InterPro" id="IPR011009">
    <property type="entry name" value="Kinase-like_dom_sf"/>
</dbReference>
<feature type="domain" description="Protein kinase" evidence="4">
    <location>
        <begin position="2325"/>
        <end position="2915"/>
    </location>
</feature>
<dbReference type="PANTHER" id="PTHR46713">
    <property type="entry name" value="F13M7.16 PROTEIN"/>
    <property type="match status" value="1"/>
</dbReference>
<dbReference type="SUPFAM" id="SSF56112">
    <property type="entry name" value="Protein kinase-like (PK-like)"/>
    <property type="match status" value="1"/>
</dbReference>
<evidence type="ECO:0000256" key="1">
    <source>
        <dbReference type="ARBA" id="ARBA00022837"/>
    </source>
</evidence>
<feature type="region of interest" description="Disordered" evidence="3">
    <location>
        <begin position="4286"/>
        <end position="4312"/>
    </location>
</feature>
<dbReference type="SMART" id="SM00320">
    <property type="entry name" value="WD40"/>
    <property type="match status" value="2"/>
</dbReference>
<dbReference type="InterPro" id="IPR036339">
    <property type="entry name" value="PUB-like_dom_sf"/>
</dbReference>
<protein>
    <recommendedName>
        <fullName evidence="8">Calmodulin</fullName>
    </recommendedName>
</protein>
<feature type="non-terminal residue" evidence="6">
    <location>
        <position position="1"/>
    </location>
</feature>
<feature type="compositionally biased region" description="Low complexity" evidence="3">
    <location>
        <begin position="1106"/>
        <end position="1115"/>
    </location>
</feature>
<keyword evidence="1" id="KW-0106">Calcium</keyword>
<feature type="compositionally biased region" description="Low complexity" evidence="3">
    <location>
        <begin position="113"/>
        <end position="122"/>
    </location>
</feature>
<feature type="compositionally biased region" description="Basic and acidic residues" evidence="3">
    <location>
        <begin position="1082"/>
        <end position="1099"/>
    </location>
</feature>
<dbReference type="InterPro" id="IPR018247">
    <property type="entry name" value="EF_Hand_1_Ca_BS"/>
</dbReference>
<evidence type="ECO:0000259" key="4">
    <source>
        <dbReference type="PROSITE" id="PS50011"/>
    </source>
</evidence>
<evidence type="ECO:0000313" key="7">
    <source>
        <dbReference type="Proteomes" id="UP001165065"/>
    </source>
</evidence>
<dbReference type="InterPro" id="IPR002048">
    <property type="entry name" value="EF_hand_dom"/>
</dbReference>
<dbReference type="EMBL" id="BRYA01000931">
    <property type="protein sequence ID" value="GMI35898.1"/>
    <property type="molecule type" value="Genomic_DNA"/>
</dbReference>
<feature type="region of interest" description="Disordered" evidence="3">
    <location>
        <begin position="1892"/>
        <end position="1921"/>
    </location>
</feature>
<feature type="region of interest" description="Disordered" evidence="3">
    <location>
        <begin position="102"/>
        <end position="136"/>
    </location>
</feature>
<dbReference type="PANTHER" id="PTHR46713:SF1">
    <property type="entry name" value="F13M7.16 PROTEIN"/>
    <property type="match status" value="1"/>
</dbReference>
<gene>
    <name evidence="6" type="ORF">TrCOL_g8668</name>
</gene>
<dbReference type="SMART" id="SM00054">
    <property type="entry name" value="EFh"/>
    <property type="match status" value="5"/>
</dbReference>
<dbReference type="InterPro" id="IPR011047">
    <property type="entry name" value="Quinoprotein_ADH-like_sf"/>
</dbReference>
<dbReference type="OrthoDB" id="194632at2759"/>
<dbReference type="InterPro" id="IPR018997">
    <property type="entry name" value="PUB_domain"/>
</dbReference>
<feature type="region of interest" description="Disordered" evidence="3">
    <location>
        <begin position="236"/>
        <end position="265"/>
    </location>
</feature>
<feature type="region of interest" description="Disordered" evidence="3">
    <location>
        <begin position="3650"/>
        <end position="3676"/>
    </location>
</feature>
<feature type="compositionally biased region" description="Basic and acidic residues" evidence="3">
    <location>
        <begin position="4741"/>
        <end position="4750"/>
    </location>
</feature>
<keyword evidence="7" id="KW-1185">Reference proteome</keyword>
<feature type="region of interest" description="Disordered" evidence="3">
    <location>
        <begin position="1069"/>
        <end position="1115"/>
    </location>
</feature>
<feature type="domain" description="EF-hand" evidence="5">
    <location>
        <begin position="193"/>
        <end position="228"/>
    </location>
</feature>
<feature type="region of interest" description="Disordered" evidence="3">
    <location>
        <begin position="501"/>
        <end position="533"/>
    </location>
</feature>
<reference evidence="7" key="1">
    <citation type="journal article" date="2023" name="Commun. Biol.">
        <title>Genome analysis of Parmales, the sister group of diatoms, reveals the evolutionary specialization of diatoms from phago-mixotrophs to photoautotrophs.</title>
        <authorList>
            <person name="Ban H."/>
            <person name="Sato S."/>
            <person name="Yoshikawa S."/>
            <person name="Yamada K."/>
            <person name="Nakamura Y."/>
            <person name="Ichinomiya M."/>
            <person name="Sato N."/>
            <person name="Blanc-Mathieu R."/>
            <person name="Endo H."/>
            <person name="Kuwata A."/>
            <person name="Ogata H."/>
        </authorList>
    </citation>
    <scope>NUCLEOTIDE SEQUENCE [LARGE SCALE GENOMIC DNA]</scope>
</reference>
<dbReference type="Pfam" id="PF13499">
    <property type="entry name" value="EF-hand_7"/>
    <property type="match status" value="2"/>
</dbReference>
<dbReference type="InterPro" id="IPR000719">
    <property type="entry name" value="Prot_kinase_dom"/>
</dbReference>
<dbReference type="CDD" id="cd09212">
    <property type="entry name" value="PUB"/>
    <property type="match status" value="2"/>
</dbReference>
<feature type="region of interest" description="Disordered" evidence="3">
    <location>
        <begin position="4591"/>
        <end position="4619"/>
    </location>
</feature>
<dbReference type="Proteomes" id="UP001165065">
    <property type="component" value="Unassembled WGS sequence"/>
</dbReference>
<evidence type="ECO:0000256" key="3">
    <source>
        <dbReference type="SAM" id="MobiDB-lite"/>
    </source>
</evidence>
<dbReference type="SUPFAM" id="SSF47473">
    <property type="entry name" value="EF-hand"/>
    <property type="match status" value="2"/>
</dbReference>
<feature type="region of interest" description="Disordered" evidence="3">
    <location>
        <begin position="4734"/>
        <end position="4791"/>
    </location>
</feature>
<dbReference type="PROSITE" id="PS50222">
    <property type="entry name" value="EF_HAND_2"/>
    <property type="match status" value="4"/>
</dbReference>
<feature type="compositionally biased region" description="Low complexity" evidence="3">
    <location>
        <begin position="4287"/>
        <end position="4299"/>
    </location>
</feature>
<dbReference type="InterPro" id="IPR011992">
    <property type="entry name" value="EF-hand-dom_pair"/>
</dbReference>
<dbReference type="Gene3D" id="1.10.510.10">
    <property type="entry name" value="Transferase(Phosphotransferase) domain 1"/>
    <property type="match status" value="1"/>
</dbReference>
<proteinExistence type="inferred from homology"/>
<sequence>AACGFEAIEGGSIYALKRLGGSLEDQEIANSVASSAGIATGPLATFKFPDLDQKTVAFLYRKRADLLQASETISNLIDSSDDLDGGQDVATRAKLDELDSKASNEATAKKNGKVSAKASAKGSKGKSGKGSKGGGISNSLTSELELFLKGRTGVQRAQLAMLKEAFDAFDSNKDNFIDAADLKTYWRNKGESSSDARIADFIRERDINNDGLISFEEFAVSYSSLLQPETGAWASVEKGGGKKGKRAAKGKPTAESGEIDPADVDDGATPVAAALGALRLCATIPQCLTAVKTVETLVGKIVDVPSAKSYWRVKINDPSFQSSVGRFYGGVALMKAFGFNLEENGSVLALAGKGTGHTRWERPPQDVLDSLKANVKELQQHMNGLLSPEVSDVAAVSSAVARLRNPQTNEASSALLVVETAVFYMENIIKSPSDQSVRIINTANLNFQRRIAAFEGGIALLVACGFREDTDSGNLRMISEDKKKTGKAAATLGLNSTAFKSGGVKSRAKSGPGASGKSKSAGKSSKGKGKAVATTSLKAHAEAGATKLNVDTIEGFAIGHRVRIGERKNAEERWVVSFGSIILDSPLKNAHMSGTTVVSLGPAANTLQQKAFDRSWITYFIAEDIIQASIVEPAIMQGEKIVLDRKAQKKYEKRKVDKHIISCAPAFVKTLSSGDKSIASAPGVLSTVSKMGKILSSLPSTGQLVSFDEGFSFSQLNIIFDSLDSDGKGYVTKADVSAAASAGNEYLSILCADGNLNSQASLDDFFSIFESTLVDSKLAFTWRSFVSLFRNLDGSKESTPDESSMRTFHKELWARPLSDYDVTDIVRSFVLYDTSSTGELDINAATSAFLELSLCFDKNLPTPFKKDDVEEILRSIVQPQNPNVVKVNQYARLYVEALKVAKQPLLWKKTARAAIKAIFDSHSQDGYTVEGEEKIMAFFSELETNPGLKTYLSCSVSQTRNPNLHTFGDCLDDLCSTDKDIQLVSYNKHIKFMFDSSASGGVFARPSTSCSLANTDSILNASASPPVHEIIVHEATSTLYILYQNGIVQTWNADDASPHVLTNSIRVITHEPTPDPSSGETSNKRNESQTENTKWRQEVALDPFDTSQSSSSTSQENVDAEFLASKFATQLLSMTPRCDIMMFDESSRSLLFNTTSGDRCIRFHEPTSFRRTHRVRLSLPNMPYFDHGLFDVGPGGYDNANGVTHRVSSHLSDETAGSMQRYRYLPHSSVILGSIVGSPTILAFCSVTGLPLARLCGHSLPPQVKDGVAVTSLITTVNYNGHAASGGVDGDIRIWDVGTDLLPSLKRRWGPARAALVGGDAGSGFSRFGDIASYEDSMVARSTTSKKELSVFSDPTKLEKFSSLRKSIKRSMNERAGEEVWKLGKITAIVDASVAHPSLALQTAGHQDNFLMKSAKPFVEITFDDGSTQFNVPHKLVRNLDEMKKRGKRGPDFDRTEPVVVYVEDSGTIVPLNSAVGERVAVWTTRTKISDYVISLFSHVDASASYDAPVSTFVRVLESLLAREFNGDEAADNLDFSMTNVSSAVANMALEDLDELAKAFDDFNTGYVDVKLFATWVAQGTLLHQSNIGWRTRALTSSRVIRKAHSHGVSKLAYLPHSMLITSGGINDSLIKFWDPVAHRHRLVRPDCGPVVRWRGESGEGGYQSLPEEWTDAGSPYAEVCSVDILEALKAHGGAEFNQIVTNEFGDVMEEDLASTMTVTPVTFSPLPVPSLLDSVVTIRCDDTNAKAALEIDLKNGKSSQQKFLSDPDDFVSNGTKSGFLYCMSNGELFAVESPSGFDRRFVLMDKEILTVRVPLSKPDHPDEADEAKKVYANRTRIRRVAYVSIKEDNGVSLKELKASATEIQALSKKAPQRALMSLGVTAVVFVSDGDDDEHHPLKDDERMQLEAGDASSPEVSSQSSGMRTAAATVVSINDVARTVIVAPESLYYPGAVSQITIPQARVVTCQGGILAVGARVNYGVAASVSFQGSSPSASQSAAEMLTCEVITSSKKDPKVFTRRLVTFAVGRTTVRVKASDFDRSNSDASLISSADMAFSQRFETAMQRFRALSPRSIGMQGGGMGPLCESLSSLYGSRGGAASMTWENMRDFVESACSRVLSNNIFVESTYLVASSSLLLPRPPFRTSPEAFARNVGTNNPSMVFVSANQLEAMTLGSAVELSSTPTLPLLLDSVSFADVLSTMNPMTVSKMQLQRLQEIVDSGFGFKRANLDDIHESVEDAAGPSFMQQYAALLAAKKVQDEIKEATELVANLGHAVRQRASELLLEGPLLSLKEGIGRNDGGAAATVESSQSSRPEISRARMHAYSQVSDRSGRGIAGYEGWGWSESSTSLESSGEPVCVLEISPERLEEIQGCDSQPFSAHLIRILNHASTDDRLSNVKDIVQYYPGVDVDVQGRESDSGGGSGGLKGRVRAAHVVTTSLDGYSPLSNIVDAKGGIGSTNSGVRLARYVGRQVLRTLSRIHDGNYLLRDLSLKSIFLPPSLDSNDSIIIGSLLHLGVLDEDGNLTNEAPDLDPSLFSLTSSMCPPEALAVKKLSLEQGGGFEVEFTDSRSLGKASGTKPATKTWDTWCFGVMLFELVTGKKIPSYGSSLMGYLGKSEQSGDSDQLLRRFHYDWIKAIGESKGERDVAKVESFDDDSDEEVNFSDQKPGLQLCSSVLTSATPLNSSTGPPTVDSSLLASSALLASLANGFSYRALLPRSAIIESGGRKAGDQLIEAIRQKWIRLEMSHDGSSTSCCSWPELIEKMSRHARGIERKVKAENATKGNDGDADETSHALKVLKSLDSADRRGLAPSVFVENLISGPDGIHGNGLNYPLTPVEAARLASCATFIDKADSGSEPLVFYEAFASIFSGYPHGGKFGGKEDPSSLLLDVLALCFIGQAELRPTAETLLSHPFFTLTDAEENAAMLDAKAYNSGAGPVNVMVQQHVIKPLHELTMQSAKLTNAQQKVDLALSIGATDIDGAHNDHLFDVGTFCDVLNSASSFLHGGGESSFSNSAAAEGSRVAHSSRWSPSERLHAAELMFSNELMVGGILPKIVACALRFVTSDQGSMTGYDFENAAAVGGSANATLGQRLMSRIVRFFESVLLETRPIAEGGNKLKDGPATPYVSSILEALVKLYLGEEAGLASIYGKGRGFRIDFSGFGGSNFGYDDISHIKGGVKISKSTKWGPFGRDMEGVNHWSPNFMNVIEPVLLLAVTESGGGNHLYAPIVDFIRASKVKIEAGDEDATVGGGGDDDDDDDDLVGTESGAVTTVKPFMRTSLYFSELVSLGRTFANLAAASRGQGRTGARARRSCVSFILTMVRLWGLKEGGGAAEGLSARPDALSSMQRAQLLLDVRVASKLLPYVADYDAEVRRDVLTSALAALSTGMPLLGGNTGNVANPHAELGLEFCSKGWCEAFGKALVSGGSTKDDAACRTLAAQCLERMASAGDVACEGWGVAGVVGNLGNALTDNRRAGAKDGALAVFEALASSSAPNVSKLLQAHPSIQSNLASVGLSMPPPLNLPMLSQRGMDLAKGHTMAEVEQLVSMVRNLLSSAAQMDDSSVLGEGRPPESLIKLVAQIWGWFEVYWYKASLAGLSGKNDPHENARTHVLAECIDLFEFLVSGGGGERGAWLLDIAPDYDVCKVGGIRPPGDTGDGPMNEEEEEIEREREGKRRGKEITKRLLMDIGMGMEEAGLEEDDDGDGDENKAAGNGLTAFVTKMGRNRGGGFEAFRADKLVGLKVKVMHAVASGMKSGGSTVVDKMLNSGVALYFGEAMHAGALLVKNAINSGSEHIHLATNYADACAARARMWECLLVSRSKKCAEQILLSGVCELIVGVMLRDEKAVDVTNVVIDLQFAPFNGKRLCRNEAIGMLVACKKGIGEGSTIVCKAVVGEIVRQLRKYDTVAQERESLWRMGGGGKTLRARQARSEVIRVMRAILSVRSSELVRDLQFIAGVGTDLLEKEVALWNGLPLSMVEKKHLAAEWVKWAKGQAEQYDNVRVVADEDNDLFKYDSELRELVGRGGRAGRRRDEEVGQEVKAAITESVAQSMGAGNATVPVGRNIPIEAHPAPVERVVSAPAATADIAPVAPSQATASVAEALEVAPPAVPSKKLCTIKVVGPPEKLSLQKLLNGIAVDVGCDDNEITALSVRRGIQKGGNGEATIVELSVNDGVATSIHTRARAAMFLTEAGSGLTFVSVEIQSMGRIDNKGNEVFGGIDDDMEFGIATGTGSKSAMSMSSGLSNFYAEAPMDTYVSNLRMNRGGAGGDATGYDRAGVDFGTQYSARSGGSRSARFGRSGGRGEEASPPTLPLILDRLGGAIAEIKMVYDSRSSDDGTLDRQDIMNGLLDLRIDPMLARDAVKTSSMCDFHSFVLMHAKTAGYDGSGDESGNGNVNLPGEMWVENGSSGRWLVLGGRDVGKLRRGFDNFAERFGADSDKSILSKDKLKSALRAVGGLVVSDGEIGKYLGARGGVLNVSRKGESIIGFQEFCRCWLEFGGEKDGDWAVENMGRSVEMRGRGEEGEFDMYDEYEGEENLRKNIDIGKDLEEFLVPDDDEMEDYAKEERYANLGAGAKKFARDDFASSRVRDSGPGFRMSGGGARWAAKQQERKKAAGKFKGGERSLLGVSAERGGDDTLRDELRGSALKRGFKELSGGKDRITMGSLRVAMAKRGDSGGAAEDEALRTFIESRGGNIRDGLTEKQFNDAYESGRGGIAGGSISLPYVDDGSRVAGSGGVSWKDKKGEGRDKGKKGKKRYEDSDDESENSDEEEDSPRLSRKDRESRDEEIDELTVDPFTEEAILKTFNMYDLNSDGVISYLELKTIFQQQGRDSLDYEIRSWIRSRDSSGTGSVNFADFRRNFLLKQMKR</sequence>
<dbReference type="SUPFAM" id="SSF50998">
    <property type="entry name" value="Quinoprotein alcohol dehydrogenase-like"/>
    <property type="match status" value="1"/>
</dbReference>
<feature type="compositionally biased region" description="Acidic residues" evidence="3">
    <location>
        <begin position="4761"/>
        <end position="4774"/>
    </location>
</feature>
<evidence type="ECO:0000256" key="2">
    <source>
        <dbReference type="ARBA" id="ARBA00024334"/>
    </source>
</evidence>
<dbReference type="PROSITE" id="PS00018">
    <property type="entry name" value="EF_HAND_1"/>
    <property type="match status" value="4"/>
</dbReference>
<comment type="similarity">
    <text evidence="2">Belongs to the protein kinase superfamily. Ser/Thr protein kinase family. CDPK subfamily.</text>
</comment>
<dbReference type="Gene3D" id="1.20.58.2190">
    <property type="match status" value="2"/>
</dbReference>
<feature type="domain" description="EF-hand" evidence="5">
    <location>
        <begin position="4798"/>
        <end position="4833"/>
    </location>
</feature>
<dbReference type="Pfam" id="PF09409">
    <property type="entry name" value="PUB"/>
    <property type="match status" value="1"/>
</dbReference>
<dbReference type="Gene3D" id="1.10.238.10">
    <property type="entry name" value="EF-hand"/>
    <property type="match status" value="2"/>
</dbReference>
<evidence type="ECO:0008006" key="8">
    <source>
        <dbReference type="Google" id="ProtNLM"/>
    </source>
</evidence>
<dbReference type="GO" id="GO:0004672">
    <property type="term" value="F:protein kinase activity"/>
    <property type="evidence" value="ECO:0007669"/>
    <property type="project" value="InterPro"/>
</dbReference>
<organism evidence="6 7">
    <name type="scientific">Triparma columacea</name>
    <dbReference type="NCBI Taxonomy" id="722753"/>
    <lineage>
        <taxon>Eukaryota</taxon>
        <taxon>Sar</taxon>
        <taxon>Stramenopiles</taxon>
        <taxon>Ochrophyta</taxon>
        <taxon>Bolidophyceae</taxon>
        <taxon>Parmales</taxon>
        <taxon>Triparmaceae</taxon>
        <taxon>Triparma</taxon>
    </lineage>
</organism>
<comment type="caution">
    <text evidence="6">The sequence shown here is derived from an EMBL/GenBank/DDBJ whole genome shotgun (WGS) entry which is preliminary data.</text>
</comment>
<dbReference type="CDD" id="cd00051">
    <property type="entry name" value="EFh"/>
    <property type="match status" value="2"/>
</dbReference>
<evidence type="ECO:0000259" key="5">
    <source>
        <dbReference type="PROSITE" id="PS50222"/>
    </source>
</evidence>
<evidence type="ECO:0000313" key="6">
    <source>
        <dbReference type="EMBL" id="GMI35898.1"/>
    </source>
</evidence>
<name>A0A9W7G7A6_9STRA</name>
<dbReference type="GO" id="GO:0005524">
    <property type="term" value="F:ATP binding"/>
    <property type="evidence" value="ECO:0007669"/>
    <property type="project" value="InterPro"/>
</dbReference>